<dbReference type="EMBL" id="JACIFH010000001">
    <property type="protein sequence ID" value="MBB4140275.1"/>
    <property type="molecule type" value="Genomic_DNA"/>
</dbReference>
<dbReference type="PANTHER" id="PTHR43649">
    <property type="entry name" value="ARABINOSE-BINDING PROTEIN-RELATED"/>
    <property type="match status" value="1"/>
</dbReference>
<sequence>MIQRRILAASVLVAAAGLTLTACSTTPAGESDAEPGGSITIAWQSTEAPSLKPVIEAFKEENPGVEVTLVEASIEQYFASLPTQLSSGSAPDVFLVWAGWGNAVAQKQLAQYGYLEDLSGEDFVSEIPEGIAGATQTDDKTYMMPTTMLGFSQWYNMDALEEAGLTPPSTVDELFQFCADATAADKIPYAQGSATASSNSRGFNGFYADLMDGRTIAEVMEPISDGTSTYAESDVWVEGMEQYQRMIEAGCFPSDAVAIDQAAEDDLFVSGEALGSMAPTNQKTAWVAKAPDGNFELHPATENILLYNNKGAAVNAASKNKELAIAFVNFFSQPEQRAAFAAGLAGVLPAIPVDEPIEDPNLQLLADKQAAGETVGFYAQFWEDPKLDSVEMSSIQAMYLGQNTAADVIAALDAEQAAFLADK</sequence>
<dbReference type="Proteomes" id="UP000549113">
    <property type="component" value="Unassembled WGS sequence"/>
</dbReference>
<protein>
    <submittedName>
        <fullName evidence="6">Raffinose/stachyose/melibiose transport system substrate-binding protein</fullName>
    </submittedName>
</protein>
<keyword evidence="4 5" id="KW-0732">Signal</keyword>
<dbReference type="SUPFAM" id="SSF53850">
    <property type="entry name" value="Periplasmic binding protein-like II"/>
    <property type="match status" value="1"/>
</dbReference>
<evidence type="ECO:0000256" key="1">
    <source>
        <dbReference type="ARBA" id="ARBA00004196"/>
    </source>
</evidence>
<evidence type="ECO:0000256" key="4">
    <source>
        <dbReference type="ARBA" id="ARBA00022729"/>
    </source>
</evidence>
<dbReference type="RefSeq" id="WP_183499835.1">
    <property type="nucleotide sequence ID" value="NZ_BAABCO010000002.1"/>
</dbReference>
<evidence type="ECO:0000256" key="2">
    <source>
        <dbReference type="ARBA" id="ARBA00008520"/>
    </source>
</evidence>
<name>A0AA40SPZ2_9MICO</name>
<dbReference type="InterPro" id="IPR006059">
    <property type="entry name" value="SBP"/>
</dbReference>
<feature type="signal peptide" evidence="5">
    <location>
        <begin position="1"/>
        <end position="24"/>
    </location>
</feature>
<gene>
    <name evidence="6" type="ORF">BKA10_002069</name>
</gene>
<reference evidence="6 7" key="1">
    <citation type="submission" date="2020-08" db="EMBL/GenBank/DDBJ databases">
        <title>Sequencing the genomes of 1000 actinobacteria strains.</title>
        <authorList>
            <person name="Klenk H.-P."/>
        </authorList>
    </citation>
    <scope>NUCLEOTIDE SEQUENCE [LARGE SCALE GENOMIC DNA]</scope>
    <source>
        <strain evidence="6 7">DSM 19600</strain>
    </source>
</reference>
<dbReference type="AlphaFoldDB" id="A0AA40SPZ2"/>
<keyword evidence="3" id="KW-0813">Transport</keyword>
<comment type="subcellular location">
    <subcellularLocation>
        <location evidence="1">Cell envelope</location>
    </subcellularLocation>
</comment>
<comment type="similarity">
    <text evidence="2">Belongs to the bacterial solute-binding protein 1 family.</text>
</comment>
<evidence type="ECO:0000313" key="6">
    <source>
        <dbReference type="EMBL" id="MBB4140275.1"/>
    </source>
</evidence>
<proteinExistence type="inferred from homology"/>
<accession>A0AA40SPZ2</accession>
<comment type="caution">
    <text evidence="6">The sequence shown here is derived from an EMBL/GenBank/DDBJ whole genome shotgun (WGS) entry which is preliminary data.</text>
</comment>
<evidence type="ECO:0000256" key="3">
    <source>
        <dbReference type="ARBA" id="ARBA00022448"/>
    </source>
</evidence>
<dbReference type="InterPro" id="IPR050490">
    <property type="entry name" value="Bact_solute-bd_prot1"/>
</dbReference>
<dbReference type="Pfam" id="PF01547">
    <property type="entry name" value="SBP_bac_1"/>
    <property type="match status" value="1"/>
</dbReference>
<dbReference type="PANTHER" id="PTHR43649:SF31">
    <property type="entry name" value="SN-GLYCEROL-3-PHOSPHATE-BINDING PERIPLASMIC PROTEIN UGPB"/>
    <property type="match status" value="1"/>
</dbReference>
<feature type="chain" id="PRO_5041243693" evidence="5">
    <location>
        <begin position="25"/>
        <end position="423"/>
    </location>
</feature>
<evidence type="ECO:0000313" key="7">
    <source>
        <dbReference type="Proteomes" id="UP000549113"/>
    </source>
</evidence>
<keyword evidence="7" id="KW-1185">Reference proteome</keyword>
<dbReference type="GO" id="GO:0030313">
    <property type="term" value="C:cell envelope"/>
    <property type="evidence" value="ECO:0007669"/>
    <property type="project" value="UniProtKB-SubCell"/>
</dbReference>
<dbReference type="PROSITE" id="PS51257">
    <property type="entry name" value="PROKAR_LIPOPROTEIN"/>
    <property type="match status" value="1"/>
</dbReference>
<organism evidence="6 7">
    <name type="scientific">Microbacterium invictum</name>
    <dbReference type="NCBI Taxonomy" id="515415"/>
    <lineage>
        <taxon>Bacteria</taxon>
        <taxon>Bacillati</taxon>
        <taxon>Actinomycetota</taxon>
        <taxon>Actinomycetes</taxon>
        <taxon>Micrococcales</taxon>
        <taxon>Microbacteriaceae</taxon>
        <taxon>Microbacterium</taxon>
    </lineage>
</organism>
<evidence type="ECO:0000256" key="5">
    <source>
        <dbReference type="SAM" id="SignalP"/>
    </source>
</evidence>
<dbReference type="Gene3D" id="3.40.190.10">
    <property type="entry name" value="Periplasmic binding protein-like II"/>
    <property type="match status" value="2"/>
</dbReference>